<evidence type="ECO:0000313" key="3">
    <source>
        <dbReference type="Proteomes" id="UP001201980"/>
    </source>
</evidence>
<accession>A0AAD5RM51</accession>
<name>A0AAD5RM51_9PEZI</name>
<feature type="domain" description="PRELI/MSF1" evidence="1">
    <location>
        <begin position="2"/>
        <end position="223"/>
    </location>
</feature>
<dbReference type="Proteomes" id="UP001201980">
    <property type="component" value="Unassembled WGS sequence"/>
</dbReference>
<evidence type="ECO:0000259" key="1">
    <source>
        <dbReference type="PROSITE" id="PS50904"/>
    </source>
</evidence>
<dbReference type="GO" id="GO:0005758">
    <property type="term" value="C:mitochondrial intermembrane space"/>
    <property type="evidence" value="ECO:0007669"/>
    <property type="project" value="InterPro"/>
</dbReference>
<dbReference type="EMBL" id="JAKWBI020000288">
    <property type="protein sequence ID" value="KAJ2897217.1"/>
    <property type="molecule type" value="Genomic_DNA"/>
</dbReference>
<reference evidence="2" key="1">
    <citation type="submission" date="2022-07" db="EMBL/GenBank/DDBJ databases">
        <title>Draft genome sequence of Zalerion maritima ATCC 34329, a (micro)plastics degrading marine fungus.</title>
        <authorList>
            <person name="Paco A."/>
            <person name="Goncalves M.F.M."/>
            <person name="Rocha-Santos T.A.P."/>
            <person name="Alves A."/>
        </authorList>
    </citation>
    <scope>NUCLEOTIDE SEQUENCE</scope>
    <source>
        <strain evidence="2">ATCC 34329</strain>
    </source>
</reference>
<organism evidence="2 3">
    <name type="scientific">Zalerion maritima</name>
    <dbReference type="NCBI Taxonomy" id="339359"/>
    <lineage>
        <taxon>Eukaryota</taxon>
        <taxon>Fungi</taxon>
        <taxon>Dikarya</taxon>
        <taxon>Ascomycota</taxon>
        <taxon>Pezizomycotina</taxon>
        <taxon>Sordariomycetes</taxon>
        <taxon>Lulworthiomycetidae</taxon>
        <taxon>Lulworthiales</taxon>
        <taxon>Lulworthiaceae</taxon>
        <taxon>Zalerion</taxon>
    </lineage>
</organism>
<dbReference type="AlphaFoldDB" id="A0AAD5RM51"/>
<protein>
    <submittedName>
        <fullName evidence="2">Msf1 domain containing protein</fullName>
    </submittedName>
</protein>
<dbReference type="Pfam" id="PF04707">
    <property type="entry name" value="PRELI"/>
    <property type="match status" value="1"/>
</dbReference>
<dbReference type="PANTHER" id="PTHR11158">
    <property type="entry name" value="MSF1/PX19 RELATED"/>
    <property type="match status" value="1"/>
</dbReference>
<dbReference type="InterPro" id="IPR037365">
    <property type="entry name" value="Slowmo/Ups"/>
</dbReference>
<dbReference type="InterPro" id="IPR006797">
    <property type="entry name" value="PRELI/MSF1_dom"/>
</dbReference>
<keyword evidence="3" id="KW-1185">Reference proteome</keyword>
<proteinExistence type="predicted"/>
<sequence>MVLTHQTSHTYAHPFPTVTLAYYLRYTSSQLNPFASHVLSTDTLESRVDAKTGRLHTTRIHLKKSRLPGAIFKLLPSTLTGGNSGGHDRASYILETTTVDIKQGWMKTESKNINWTGVLSVVEKQKYFIPSALDANNEGSDSTTDVTTTVVFRCRLGEKLRGKRDELLEKGNQGWLGWVAGGWGAKGVQKTIESLASTKTMDQLGKSREGMRVVLERLRHSGGVMALLEQKRRENMLAEKAA</sequence>
<dbReference type="PROSITE" id="PS50904">
    <property type="entry name" value="PRELI_MSF1"/>
    <property type="match status" value="1"/>
</dbReference>
<evidence type="ECO:0000313" key="2">
    <source>
        <dbReference type="EMBL" id="KAJ2897217.1"/>
    </source>
</evidence>
<gene>
    <name evidence="2" type="ORF">MKZ38_004864</name>
</gene>
<comment type="caution">
    <text evidence="2">The sequence shown here is derived from an EMBL/GenBank/DDBJ whole genome shotgun (WGS) entry which is preliminary data.</text>
</comment>